<reference evidence="11" key="1">
    <citation type="submission" date="2016-04" db="UniProtKB">
        <authorList>
            <consortium name="WormBaseParasite"/>
        </authorList>
    </citation>
    <scope>IDENTIFICATION</scope>
</reference>
<dbReference type="AlphaFoldDB" id="A0A158R3X3"/>
<feature type="compositionally biased region" description="Basic and acidic residues" evidence="7">
    <location>
        <begin position="146"/>
        <end position="229"/>
    </location>
</feature>
<evidence type="ECO:0000313" key="11">
    <source>
        <dbReference type="WBParaSite" id="SMUV_0000064101-mRNA-1"/>
    </source>
</evidence>
<feature type="compositionally biased region" description="Basic and acidic residues" evidence="7">
    <location>
        <begin position="11"/>
        <end position="21"/>
    </location>
</feature>
<feature type="region of interest" description="Disordered" evidence="7">
    <location>
        <begin position="1"/>
        <end position="37"/>
    </location>
</feature>
<dbReference type="GO" id="GO:0006281">
    <property type="term" value="P:DNA repair"/>
    <property type="evidence" value="ECO:0007669"/>
    <property type="project" value="UniProtKB-KW"/>
</dbReference>
<proteinExistence type="predicted"/>
<keyword evidence="3" id="KW-0227">DNA damage</keyword>
<protein>
    <submittedName>
        <fullName evidence="11">Chromatin assembly factor 1 subunit A</fullName>
    </submittedName>
</protein>
<keyword evidence="2" id="KW-0235">DNA replication</keyword>
<evidence type="ECO:0000256" key="6">
    <source>
        <dbReference type="ARBA" id="ARBA00023242"/>
    </source>
</evidence>
<name>A0A158R3X3_9BILA</name>
<dbReference type="STRING" id="451379.A0A158R3X3"/>
<evidence type="ECO:0000256" key="1">
    <source>
        <dbReference type="ARBA" id="ARBA00004123"/>
    </source>
</evidence>
<dbReference type="PANTHER" id="PTHR15272:SF0">
    <property type="entry name" value="CHROMATIN ASSEMBLY FACTOR 1 SUBUNIT A"/>
    <property type="match status" value="1"/>
</dbReference>
<keyword evidence="5" id="KW-0234">DNA repair</keyword>
<feature type="region of interest" description="Disordered" evidence="7">
    <location>
        <begin position="78"/>
        <end position="229"/>
    </location>
</feature>
<comment type="subcellular location">
    <subcellularLocation>
        <location evidence="1">Nucleus</location>
    </subcellularLocation>
</comment>
<evidence type="ECO:0000256" key="7">
    <source>
        <dbReference type="SAM" id="MobiDB-lite"/>
    </source>
</evidence>
<organism evidence="10 11">
    <name type="scientific">Syphacia muris</name>
    <dbReference type="NCBI Taxonomy" id="451379"/>
    <lineage>
        <taxon>Eukaryota</taxon>
        <taxon>Metazoa</taxon>
        <taxon>Ecdysozoa</taxon>
        <taxon>Nematoda</taxon>
        <taxon>Chromadorea</taxon>
        <taxon>Rhabditida</taxon>
        <taxon>Spirurina</taxon>
        <taxon>Oxyuridomorpha</taxon>
        <taxon>Oxyuroidea</taxon>
        <taxon>Oxyuridae</taxon>
        <taxon>Syphacia</taxon>
    </lineage>
</organism>
<evidence type="ECO:0000313" key="10">
    <source>
        <dbReference type="Proteomes" id="UP000046393"/>
    </source>
</evidence>
<dbReference type="Pfam" id="PF11600">
    <property type="entry name" value="CAF1A_acidic"/>
    <property type="match status" value="1"/>
</dbReference>
<evidence type="ECO:0000256" key="4">
    <source>
        <dbReference type="ARBA" id="ARBA00023186"/>
    </source>
</evidence>
<evidence type="ECO:0000256" key="2">
    <source>
        <dbReference type="ARBA" id="ARBA00022705"/>
    </source>
</evidence>
<keyword evidence="4" id="KW-0143">Chaperone</keyword>
<feature type="domain" description="Chromatin assembly factor 1 subunit A dimerization" evidence="9">
    <location>
        <begin position="375"/>
        <end position="448"/>
    </location>
</feature>
<dbReference type="InterPro" id="IPR022043">
    <property type="entry name" value="CAF1A_DD"/>
</dbReference>
<evidence type="ECO:0000256" key="5">
    <source>
        <dbReference type="ARBA" id="ARBA00023204"/>
    </source>
</evidence>
<feature type="domain" description="Chromatin assembly factor 1 p150 subunit acidic region" evidence="8">
    <location>
        <begin position="140"/>
        <end position="272"/>
    </location>
</feature>
<evidence type="ECO:0000256" key="3">
    <source>
        <dbReference type="ARBA" id="ARBA00022763"/>
    </source>
</evidence>
<dbReference type="InterPro" id="IPR021644">
    <property type="entry name" value="CAF-1_p150_acidic"/>
</dbReference>
<evidence type="ECO:0000259" key="9">
    <source>
        <dbReference type="Pfam" id="PF12253"/>
    </source>
</evidence>
<feature type="compositionally biased region" description="Basic and acidic residues" evidence="7">
    <location>
        <begin position="111"/>
        <end position="134"/>
    </location>
</feature>
<keyword evidence="6" id="KW-0539">Nucleus</keyword>
<dbReference type="Pfam" id="PF12253">
    <property type="entry name" value="CAF1A_dimeriz"/>
    <property type="match status" value="1"/>
</dbReference>
<dbReference type="WBParaSite" id="SMUV_0000064101-mRNA-1">
    <property type="protein sequence ID" value="SMUV_0000064101-mRNA-1"/>
    <property type="gene ID" value="SMUV_0000064101"/>
</dbReference>
<accession>A0A158R3X3</accession>
<dbReference type="GO" id="GO:0006334">
    <property type="term" value="P:nucleosome assembly"/>
    <property type="evidence" value="ECO:0007669"/>
    <property type="project" value="TreeGrafter"/>
</dbReference>
<dbReference type="Proteomes" id="UP000046393">
    <property type="component" value="Unplaced"/>
</dbReference>
<dbReference type="GO" id="GO:0005634">
    <property type="term" value="C:nucleus"/>
    <property type="evidence" value="ECO:0007669"/>
    <property type="project" value="UniProtKB-SubCell"/>
</dbReference>
<keyword evidence="10" id="KW-1185">Reference proteome</keyword>
<evidence type="ECO:0000259" key="8">
    <source>
        <dbReference type="Pfam" id="PF11600"/>
    </source>
</evidence>
<dbReference type="GO" id="GO:0033186">
    <property type="term" value="C:CAF-1 complex"/>
    <property type="evidence" value="ECO:0007669"/>
    <property type="project" value="TreeGrafter"/>
</dbReference>
<feature type="region of interest" description="Disordered" evidence="7">
    <location>
        <begin position="416"/>
        <end position="449"/>
    </location>
</feature>
<feature type="compositionally biased region" description="Polar residues" evidence="7">
    <location>
        <begin position="88"/>
        <end position="97"/>
    </location>
</feature>
<sequence length="542" mass="63664">MSGTCEAVDSPGDRILKRPPDDCGDENSSNKKFRPSELKVDGDCLLKDCVNIPEAAGVSPTSEVSAVLNEAVVEVLLSDDDGDVGNKHQPQTPTLNNVKDKKPSSSHKKKLTEEERLAREEERRRKAEEKRIKMEMAAAAKQLRQKQKDEAAEARRLEKEKKEKEREEHRRKLEEKRKVEEELKRKRELKRKEDEERREQKRREEEERREQKRLEDEEKRERKKREEEAEELRKKRISNYFMSFFSKKERTSQPVLFPVQGPFRPFEIKEGMTVAPIHRRAALTPKEYECLLTASIVSSCKYTGNVELLFISNIYKNIFKFASHSIVKIFQDVPYLSKLPCTSRPNSRSLLLKFGVEFWNYLIFRYCRRNPMKAKLFQFHDNYRPPYYGTWRKRSECIKGRRPFAKDTNILDYEVDSDEEWEEDDGDADDCDKDDFDEEEKEEIEEEDEDGFFVEHGYLSAGEGDEDDEPEEIADDRGRISDASDAILRQNRLKAKAAEWKENLDQKFVRIKKLRPTLYGPIFCSSVPVPKPPFLEPVILFD</sequence>
<dbReference type="PANTHER" id="PTHR15272">
    <property type="entry name" value="CHROMATIN ASSEMBLY FACTOR 1 SUBUNIT A CAF-1 SUBUNIT A"/>
    <property type="match status" value="1"/>
</dbReference>
<dbReference type="GO" id="GO:0006260">
    <property type="term" value="P:DNA replication"/>
    <property type="evidence" value="ECO:0007669"/>
    <property type="project" value="UniProtKB-KW"/>
</dbReference>